<dbReference type="RefSeq" id="WP_367877909.1">
    <property type="nucleotide sequence ID" value="NZ_JBFNXX010000007.1"/>
</dbReference>
<proteinExistence type="predicted"/>
<gene>
    <name evidence="1" type="ORF">AB2B41_11355</name>
</gene>
<protein>
    <submittedName>
        <fullName evidence="1">Uncharacterized protein</fullName>
    </submittedName>
</protein>
<dbReference type="EMBL" id="JBFNXX010000007">
    <property type="protein sequence ID" value="MEW9920206.1"/>
    <property type="molecule type" value="Genomic_DNA"/>
</dbReference>
<organism evidence="1 2">
    <name type="scientific">Sulfitobacter sediminis</name>
    <dbReference type="NCBI Taxonomy" id="3234186"/>
    <lineage>
        <taxon>Bacteria</taxon>
        <taxon>Pseudomonadati</taxon>
        <taxon>Pseudomonadota</taxon>
        <taxon>Alphaproteobacteria</taxon>
        <taxon>Rhodobacterales</taxon>
        <taxon>Roseobacteraceae</taxon>
        <taxon>Sulfitobacter</taxon>
    </lineage>
</organism>
<keyword evidence="2" id="KW-1185">Reference proteome</keyword>
<evidence type="ECO:0000313" key="1">
    <source>
        <dbReference type="EMBL" id="MEW9920206.1"/>
    </source>
</evidence>
<reference evidence="1 2" key="1">
    <citation type="submission" date="2024-07" db="EMBL/GenBank/DDBJ databases">
        <title>Marimonas sp.nov., isolated from tidal-flat sediment.</title>
        <authorList>
            <person name="Jayan J.N."/>
            <person name="Lee S.S."/>
        </authorList>
    </citation>
    <scope>NUCLEOTIDE SEQUENCE [LARGE SCALE GENOMIC DNA]</scope>
    <source>
        <strain evidence="1 2">MJW-29</strain>
    </source>
</reference>
<dbReference type="Proteomes" id="UP001556098">
    <property type="component" value="Unassembled WGS sequence"/>
</dbReference>
<name>A0ABV3RND8_9RHOB</name>
<sequence length="360" mass="40151">MPSMRKCVIIQFEPRHEEVIPSVIAACNAAGYRPQVFLNRRIRRVRGDIFDEIRTGDADITYTALSPEPGGKGFDLGTVLTDDVDFVVLNTFNRRKAAKWAKTCGKPVISIVHNVDQFMGDAVFHDALERDDFAFLTLAPHVTSEVLSRMNGRHVDKFGLLTSFVESDPPNTYQVSEPRKVVVPGNMSLRTRNYRGLIDALAENPTRWDNLRFEFPSSGADRENIAAEIARRGLGERMRILPAGPMGEVPHADVFASFRSATVFHPLIPADFAQYQRIKTTSTVIMSVGFGVPVVMDRWSEACYRHPMLVSDNRVEESLERISTASDGEFMDISAGLAAFRAREAERSGAEMARLIGQIT</sequence>
<accession>A0ABV3RND8</accession>
<evidence type="ECO:0000313" key="2">
    <source>
        <dbReference type="Proteomes" id="UP001556098"/>
    </source>
</evidence>
<dbReference type="SUPFAM" id="SSF53756">
    <property type="entry name" value="UDP-Glycosyltransferase/glycogen phosphorylase"/>
    <property type="match status" value="1"/>
</dbReference>
<comment type="caution">
    <text evidence="1">The sequence shown here is derived from an EMBL/GenBank/DDBJ whole genome shotgun (WGS) entry which is preliminary data.</text>
</comment>